<dbReference type="Pfam" id="PF04151">
    <property type="entry name" value="PPC"/>
    <property type="match status" value="1"/>
</dbReference>
<keyword evidence="9 17" id="KW-0378">Hydrolase</keyword>
<dbReference type="Proteomes" id="UP001462640">
    <property type="component" value="Unassembled WGS sequence"/>
</dbReference>
<evidence type="ECO:0000256" key="5">
    <source>
        <dbReference type="ARBA" id="ARBA00022525"/>
    </source>
</evidence>
<dbReference type="InterPro" id="IPR002169">
    <property type="entry name" value="Peptidase_M9A/M9B"/>
</dbReference>
<dbReference type="InterPro" id="IPR013661">
    <property type="entry name" value="Peptidase_M9_N_dom"/>
</dbReference>
<evidence type="ECO:0000256" key="9">
    <source>
        <dbReference type="ARBA" id="ARBA00022801"/>
    </source>
</evidence>
<name>A0ABV0GE70_9BURK</name>
<dbReference type="EMBL" id="JBDPZC010000004">
    <property type="protein sequence ID" value="MEO3713326.1"/>
    <property type="molecule type" value="Genomic_DNA"/>
</dbReference>
<dbReference type="Gene3D" id="3.40.30.160">
    <property type="entry name" value="Collagenase ColT, N-terminal domain"/>
    <property type="match status" value="1"/>
</dbReference>
<evidence type="ECO:0000256" key="13">
    <source>
        <dbReference type="SAM" id="MobiDB-lite"/>
    </source>
</evidence>
<keyword evidence="18" id="KW-1185">Reference proteome</keyword>
<dbReference type="Pfam" id="PF08453">
    <property type="entry name" value="Peptidase_M9_N"/>
    <property type="match status" value="1"/>
</dbReference>
<dbReference type="Gene3D" id="1.10.390.20">
    <property type="match status" value="1"/>
</dbReference>
<evidence type="ECO:0000259" key="15">
    <source>
        <dbReference type="Pfam" id="PF04151"/>
    </source>
</evidence>
<evidence type="ECO:0000256" key="8">
    <source>
        <dbReference type="ARBA" id="ARBA00022729"/>
    </source>
</evidence>
<evidence type="ECO:0000256" key="3">
    <source>
        <dbReference type="ARBA" id="ARBA00004613"/>
    </source>
</evidence>
<evidence type="ECO:0000256" key="7">
    <source>
        <dbReference type="ARBA" id="ARBA00022723"/>
    </source>
</evidence>
<evidence type="ECO:0000256" key="4">
    <source>
        <dbReference type="ARBA" id="ARBA00012653"/>
    </source>
</evidence>
<gene>
    <name evidence="17" type="ORF">ABDJ40_11185</name>
</gene>
<feature type="domain" description="Peptidase C-terminal archaeal/bacterial" evidence="15">
    <location>
        <begin position="835"/>
        <end position="901"/>
    </location>
</feature>
<evidence type="ECO:0000259" key="16">
    <source>
        <dbReference type="Pfam" id="PF08453"/>
    </source>
</evidence>
<keyword evidence="7" id="KW-0479">Metal-binding</keyword>
<keyword evidence="10" id="KW-0862">Zinc</keyword>
<comment type="catalytic activity">
    <reaction evidence="1">
        <text>Digestion of native collagen in the triple helical region at Xaa-|-Gly bonds. With synthetic peptides, a preference is shown for Gly at P3 and P1', Pro and Ala at P2 and P2', and hydroxyproline, Ala or Arg at P3'.</text>
        <dbReference type="EC" id="3.4.24.3"/>
    </reaction>
</comment>
<feature type="chain" id="PRO_5047142984" description="microbial collagenase" evidence="14">
    <location>
        <begin position="34"/>
        <end position="915"/>
    </location>
</feature>
<organism evidence="17 18">
    <name type="scientific">Roseateles flavus</name>
    <dbReference type="NCBI Taxonomy" id="3149041"/>
    <lineage>
        <taxon>Bacteria</taxon>
        <taxon>Pseudomonadati</taxon>
        <taxon>Pseudomonadota</taxon>
        <taxon>Betaproteobacteria</taxon>
        <taxon>Burkholderiales</taxon>
        <taxon>Sphaerotilaceae</taxon>
        <taxon>Roseateles</taxon>
    </lineage>
</organism>
<evidence type="ECO:0000256" key="6">
    <source>
        <dbReference type="ARBA" id="ARBA00022670"/>
    </source>
</evidence>
<reference evidence="17 18" key="1">
    <citation type="submission" date="2024-05" db="EMBL/GenBank/DDBJ databases">
        <title>Roseateles sp. 2.12 16S ribosomal RNA gene Genome sequencing and assembly.</title>
        <authorList>
            <person name="Woo H."/>
        </authorList>
    </citation>
    <scope>NUCLEOTIDE SEQUENCE [LARGE SCALE GENOMIC DNA]</scope>
    <source>
        <strain evidence="17 18">2.12</strain>
    </source>
</reference>
<comment type="cofactor">
    <cofactor evidence="2">
        <name>Zn(2+)</name>
        <dbReference type="ChEBI" id="CHEBI:29105"/>
    </cofactor>
</comment>
<sequence>MSETSRNAWPPLRHAAPWLALAFGLGAVSGAQAADTASLRALQAQQANSSLPGEPLQGEHVGKKGLHPSQLPLRNADSLVPPLQRENHKPETSSARRRSLAVKTLASGTTVCTGNDFVGKSGSTLLGFIDNASLRDCMYKLYIGSAAQYRTVFSDANIITVADELKRRALGYNGTDSNKAMNLLSFLRTAGYWNYMSVRGDSWNGIPAGSTAMLNSARGALTQLMSAPAFMNQTEDNAYFASEVFKTAASGFAASMAPVARRWIDQTQASTFATGYWTNETILAAMNVLFYGDGQDDYAAAVANDASYARSLDAFLTRNRAQAGTSYGYHLANAMGEMLRFLRYPALTSTVRPLGVNQLSSYKASDDATIDAWMRAGTMVDKYDSANCGSYGTCNAYDTVARIKLPITYACGTQYVIRAQAMTSQQLVDTCTSISNQTGYFHGLFGTNASQPVANDTNAKLELVVFDSYAQYSRFSGFLFGNDTNNGGIYLEGDPSQPGNQARFLAHRADWLAGFEIWNLNHEFTHYLDGRYNLWGGFGAYPLELNGTVKNSSVWWIEGVAEYVSYSYRRAYNADATSRAQTAPVALSEVMRNTYSSGQTRVYNWGYLAVRYMLERQPSQDQAFLPLMRKGDYAGYSNRIDAIGTSLDADFKSWLSQCIGNGDLASSNCTSRRANTLPLLNADAIGACKLSSTSVLANGCSRALSGTGPFSFSMNANSWELAIFRLSNLKGGADVYAKATGWPSTTDYDFKVGGSNTDLRLPLQTRGAGYVYVMVVPRSDFVSADLRGMFSDLPLQPATPDWSQGPVCTDTSSYALNTNGCVRTGLTSNGSNPGWYAVLVPTGKSAITVKTTGGTGNADVYLKHNAWPSTSDYGCRSVASGNTETCRLSGLPSGTWVYVMLTPGYGNLSIAATAD</sequence>
<keyword evidence="11" id="KW-0482">Metalloprotease</keyword>
<dbReference type="EC" id="3.4.24.3" evidence="4"/>
<dbReference type="Pfam" id="PF01752">
    <property type="entry name" value="Peptidase_M9"/>
    <property type="match status" value="1"/>
</dbReference>
<comment type="caution">
    <text evidence="17">The sequence shown here is derived from an EMBL/GenBank/DDBJ whole genome shotgun (WGS) entry which is preliminary data.</text>
</comment>
<evidence type="ECO:0000256" key="1">
    <source>
        <dbReference type="ARBA" id="ARBA00000424"/>
    </source>
</evidence>
<dbReference type="Gene3D" id="2.60.120.380">
    <property type="match status" value="2"/>
</dbReference>
<keyword evidence="6" id="KW-0645">Protease</keyword>
<feature type="domain" description="Peptidase M9 collagenase N-terminal" evidence="16">
    <location>
        <begin position="112"/>
        <end position="299"/>
    </location>
</feature>
<proteinExistence type="predicted"/>
<evidence type="ECO:0000313" key="17">
    <source>
        <dbReference type="EMBL" id="MEO3713326.1"/>
    </source>
</evidence>
<evidence type="ECO:0000256" key="2">
    <source>
        <dbReference type="ARBA" id="ARBA00001947"/>
    </source>
</evidence>
<comment type="subcellular location">
    <subcellularLocation>
        <location evidence="3">Secreted</location>
    </subcellularLocation>
</comment>
<dbReference type="PANTHER" id="PTHR13062">
    <property type="entry name" value="COLLAGENASE"/>
    <property type="match status" value="1"/>
</dbReference>
<evidence type="ECO:0000256" key="14">
    <source>
        <dbReference type="SAM" id="SignalP"/>
    </source>
</evidence>
<keyword evidence="8 14" id="KW-0732">Signal</keyword>
<dbReference type="GO" id="GO:0004222">
    <property type="term" value="F:metalloendopeptidase activity"/>
    <property type="evidence" value="ECO:0007669"/>
    <property type="project" value="UniProtKB-EC"/>
</dbReference>
<keyword evidence="12" id="KW-0865">Zymogen</keyword>
<dbReference type="InterPro" id="IPR007280">
    <property type="entry name" value="Peptidase_C_arc/bac"/>
</dbReference>
<keyword evidence="5" id="KW-0964">Secreted</keyword>
<evidence type="ECO:0000256" key="12">
    <source>
        <dbReference type="ARBA" id="ARBA00023145"/>
    </source>
</evidence>
<evidence type="ECO:0000256" key="10">
    <source>
        <dbReference type="ARBA" id="ARBA00022833"/>
    </source>
</evidence>
<accession>A0ABV0GE70</accession>
<protein>
    <recommendedName>
        <fullName evidence="4">microbial collagenase</fullName>
        <ecNumber evidence="4">3.4.24.3</ecNumber>
    </recommendedName>
</protein>
<dbReference type="PRINTS" id="PR00931">
    <property type="entry name" value="MICOLLPTASE"/>
</dbReference>
<dbReference type="RefSeq" id="WP_347609659.1">
    <property type="nucleotide sequence ID" value="NZ_JBDPZC010000004.1"/>
</dbReference>
<feature type="signal peptide" evidence="14">
    <location>
        <begin position="1"/>
        <end position="33"/>
    </location>
</feature>
<feature type="region of interest" description="Disordered" evidence="13">
    <location>
        <begin position="45"/>
        <end position="98"/>
    </location>
</feature>
<evidence type="ECO:0000256" key="11">
    <source>
        <dbReference type="ARBA" id="ARBA00023049"/>
    </source>
</evidence>
<evidence type="ECO:0000313" key="18">
    <source>
        <dbReference type="Proteomes" id="UP001462640"/>
    </source>
</evidence>
<dbReference type="PANTHER" id="PTHR13062:SF9">
    <property type="entry name" value="MICROBIAL COLLAGENASE"/>
    <property type="match status" value="1"/>
</dbReference>